<protein>
    <submittedName>
        <fullName evidence="1">Uncharacterized protein</fullName>
    </submittedName>
</protein>
<name>A0A0A8Y8M8_ARUDO</name>
<reference evidence="1" key="2">
    <citation type="journal article" date="2015" name="Data Brief">
        <title>Shoot transcriptome of the giant reed, Arundo donax.</title>
        <authorList>
            <person name="Barrero R.A."/>
            <person name="Guerrero F.D."/>
            <person name="Moolhuijzen P."/>
            <person name="Goolsby J.A."/>
            <person name="Tidwell J."/>
            <person name="Bellgard S.E."/>
            <person name="Bellgard M.I."/>
        </authorList>
    </citation>
    <scope>NUCLEOTIDE SEQUENCE</scope>
    <source>
        <tissue evidence="1">Shoot tissue taken approximately 20 cm above the soil surface</tissue>
    </source>
</reference>
<organism evidence="1">
    <name type="scientific">Arundo donax</name>
    <name type="common">Giant reed</name>
    <name type="synonym">Donax arundinaceus</name>
    <dbReference type="NCBI Taxonomy" id="35708"/>
    <lineage>
        <taxon>Eukaryota</taxon>
        <taxon>Viridiplantae</taxon>
        <taxon>Streptophyta</taxon>
        <taxon>Embryophyta</taxon>
        <taxon>Tracheophyta</taxon>
        <taxon>Spermatophyta</taxon>
        <taxon>Magnoliopsida</taxon>
        <taxon>Liliopsida</taxon>
        <taxon>Poales</taxon>
        <taxon>Poaceae</taxon>
        <taxon>PACMAD clade</taxon>
        <taxon>Arundinoideae</taxon>
        <taxon>Arundineae</taxon>
        <taxon>Arundo</taxon>
    </lineage>
</organism>
<dbReference type="EMBL" id="GBRH01276300">
    <property type="protein sequence ID" value="JAD21595.1"/>
    <property type="molecule type" value="Transcribed_RNA"/>
</dbReference>
<reference evidence="1" key="1">
    <citation type="submission" date="2014-09" db="EMBL/GenBank/DDBJ databases">
        <authorList>
            <person name="Magalhaes I.L.F."/>
            <person name="Oliveira U."/>
            <person name="Santos F.R."/>
            <person name="Vidigal T.H.D.A."/>
            <person name="Brescovit A.D."/>
            <person name="Santos A.J."/>
        </authorList>
    </citation>
    <scope>NUCLEOTIDE SEQUENCE</scope>
    <source>
        <tissue evidence="1">Shoot tissue taken approximately 20 cm above the soil surface</tissue>
    </source>
</reference>
<accession>A0A0A8Y8M8</accession>
<sequence length="29" mass="3530">MHILSSDNRMKVLQYMQFKLTEVWLSMSL</sequence>
<dbReference type="AlphaFoldDB" id="A0A0A8Y8M8"/>
<evidence type="ECO:0000313" key="1">
    <source>
        <dbReference type="EMBL" id="JAD21595.1"/>
    </source>
</evidence>
<proteinExistence type="predicted"/>